<keyword evidence="3 5" id="KW-0472">Membrane</keyword>
<dbReference type="GeneID" id="8848514"/>
<feature type="transmembrane region" description="Helical" evidence="5">
    <location>
        <begin position="349"/>
        <end position="369"/>
    </location>
</feature>
<evidence type="ECO:0000256" key="1">
    <source>
        <dbReference type="ARBA" id="ARBA00022692"/>
    </source>
</evidence>
<evidence type="ECO:0000313" key="6">
    <source>
        <dbReference type="EMBL" id="EFC46055.1"/>
    </source>
</evidence>
<evidence type="ECO:0000256" key="3">
    <source>
        <dbReference type="ARBA" id="ARBA00023136"/>
    </source>
</evidence>
<dbReference type="Proteomes" id="UP000006671">
    <property type="component" value="Unassembled WGS sequence"/>
</dbReference>
<feature type="transmembrane region" description="Helical" evidence="5">
    <location>
        <begin position="510"/>
        <end position="529"/>
    </location>
</feature>
<feature type="transmembrane region" description="Helical" evidence="5">
    <location>
        <begin position="413"/>
        <end position="438"/>
    </location>
</feature>
<feature type="transmembrane region" description="Helical" evidence="5">
    <location>
        <begin position="484"/>
        <end position="504"/>
    </location>
</feature>
<evidence type="ECO:0000256" key="5">
    <source>
        <dbReference type="SAM" id="Phobius"/>
    </source>
</evidence>
<dbReference type="AlphaFoldDB" id="D2VB34"/>
<sequence>MAPQSNKYSNKVDDEDYEDSFSAAMMDDTGGDNSYENNRLQLEETGGRLHIDDHHLQETELQDVDLVKSSNSSSANSREPLKEDDVAELKVMTNTKKRLSPKEILANMKSVLLTKAFLQTMLLNFAILCMCISSSSVGSLINVFAKQTNTDRSEVGIVFTIRGIGALVTTLIGGFVMDAMKKFMDKKIKDHHKRTLYETLTNYALIIVSILIMTLASALMPFGSSLWSLCAIFLLWGVGQGYLGICAQALLFSIWNEMKINVTPFSQLFHFSAGLGLFFGPFTVLVVNSILGVDNSQVVVPADEGAESLSSILQNNVTFINSTIGNSTEGTPAGFIEGTLISKSVLGTNFIVCLLYLLSIGLFIIYMVYMWMKRNEISDDVKPINDGEEDDTASVGSIEHGEAKKPNNSRTVFLTKLFVTILVALALLSYCMAESTYGNVIYSYLTAMELADDSEANMINSGFWLLFTIGRGIAIPISYFIPPFIMLLVDFIGITISVSLLWIFSTNISVLWVASLLLGLSIASLYPTTISIPSSVMNLEITGLMTSLMVLGGSGGAMSGPYITLALFKKISPKVIFATVTISVVCLALVIISLFIFSRIYNRRRNTKEVATQSEKVHEVSPVE</sequence>
<dbReference type="PANTHER" id="PTHR23121">
    <property type="entry name" value="SODIUM-DEPENDENT GLUCOSE TRANSPORTER 1"/>
    <property type="match status" value="1"/>
</dbReference>
<dbReference type="SUPFAM" id="SSF103473">
    <property type="entry name" value="MFS general substrate transporter"/>
    <property type="match status" value="2"/>
</dbReference>
<protein>
    <submittedName>
        <fullName evidence="6">Predicted protein</fullName>
    </submittedName>
</protein>
<gene>
    <name evidence="6" type="ORF">NAEGRDRAFT_66073</name>
</gene>
<dbReference type="PANTHER" id="PTHR23121:SF9">
    <property type="entry name" value="SODIUM-DEPENDENT GLUCOSE TRANSPORTER 1"/>
    <property type="match status" value="1"/>
</dbReference>
<dbReference type="EMBL" id="GG738860">
    <property type="protein sequence ID" value="EFC46055.1"/>
    <property type="molecule type" value="Genomic_DNA"/>
</dbReference>
<keyword evidence="1 5" id="KW-0812">Transmembrane</keyword>
<dbReference type="InParanoid" id="D2VB34"/>
<feature type="transmembrane region" description="Helical" evidence="5">
    <location>
        <begin position="226"/>
        <end position="256"/>
    </location>
</feature>
<feature type="transmembrane region" description="Helical" evidence="5">
    <location>
        <begin position="541"/>
        <end position="563"/>
    </location>
</feature>
<feature type="transmembrane region" description="Helical" evidence="5">
    <location>
        <begin position="268"/>
        <end position="291"/>
    </location>
</feature>
<dbReference type="OMA" id="LYPWIIS"/>
<keyword evidence="2 5" id="KW-1133">Transmembrane helix</keyword>
<dbReference type="RefSeq" id="XP_002678799.1">
    <property type="nucleotide sequence ID" value="XM_002678753.1"/>
</dbReference>
<keyword evidence="7" id="KW-1185">Reference proteome</keyword>
<dbReference type="VEuPathDB" id="AmoebaDB:NAEGRDRAFT_66073"/>
<dbReference type="KEGG" id="ngr:NAEGRDRAFT_66073"/>
<feature type="region of interest" description="Disordered" evidence="4">
    <location>
        <begin position="1"/>
        <end position="37"/>
    </location>
</feature>
<evidence type="ECO:0000256" key="4">
    <source>
        <dbReference type="SAM" id="MobiDB-lite"/>
    </source>
</evidence>
<feature type="transmembrane region" description="Helical" evidence="5">
    <location>
        <begin position="458"/>
        <end position="477"/>
    </location>
</feature>
<accession>D2VB34</accession>
<proteinExistence type="predicted"/>
<dbReference type="Gene3D" id="1.20.1250.20">
    <property type="entry name" value="MFS general substrate transporter like domains"/>
    <property type="match status" value="2"/>
</dbReference>
<name>D2VB34_NAEGR</name>
<dbReference type="OrthoDB" id="413079at2759"/>
<evidence type="ECO:0000256" key="2">
    <source>
        <dbReference type="ARBA" id="ARBA00022989"/>
    </source>
</evidence>
<feature type="transmembrane region" description="Helical" evidence="5">
    <location>
        <begin position="157"/>
        <end position="179"/>
    </location>
</feature>
<dbReference type="InterPro" id="IPR036259">
    <property type="entry name" value="MFS_trans_sf"/>
</dbReference>
<reference evidence="6 7" key="1">
    <citation type="journal article" date="2010" name="Cell">
        <title>The genome of Naegleria gruberi illuminates early eukaryotic versatility.</title>
        <authorList>
            <person name="Fritz-Laylin L.K."/>
            <person name="Prochnik S.E."/>
            <person name="Ginger M.L."/>
            <person name="Dacks J.B."/>
            <person name="Carpenter M.L."/>
            <person name="Field M.C."/>
            <person name="Kuo A."/>
            <person name="Paredez A."/>
            <person name="Chapman J."/>
            <person name="Pham J."/>
            <person name="Shu S."/>
            <person name="Neupane R."/>
            <person name="Cipriano M."/>
            <person name="Mancuso J."/>
            <person name="Tu H."/>
            <person name="Salamov A."/>
            <person name="Lindquist E."/>
            <person name="Shapiro H."/>
            <person name="Lucas S."/>
            <person name="Grigoriev I.V."/>
            <person name="Cande W.Z."/>
            <person name="Fulton C."/>
            <person name="Rokhsar D.S."/>
            <person name="Dawson S.C."/>
        </authorList>
    </citation>
    <scope>NUCLEOTIDE SEQUENCE [LARGE SCALE GENOMIC DNA]</scope>
    <source>
        <strain evidence="6 7">NEG-M</strain>
    </source>
</reference>
<organism evidence="7">
    <name type="scientific">Naegleria gruberi</name>
    <name type="common">Amoeba</name>
    <dbReference type="NCBI Taxonomy" id="5762"/>
    <lineage>
        <taxon>Eukaryota</taxon>
        <taxon>Discoba</taxon>
        <taxon>Heterolobosea</taxon>
        <taxon>Tetramitia</taxon>
        <taxon>Eutetramitia</taxon>
        <taxon>Vahlkampfiidae</taxon>
        <taxon>Naegleria</taxon>
    </lineage>
</organism>
<feature type="transmembrane region" description="Helical" evidence="5">
    <location>
        <begin position="575"/>
        <end position="597"/>
    </location>
</feature>
<feature type="region of interest" description="Disordered" evidence="4">
    <location>
        <begin position="383"/>
        <end position="405"/>
    </location>
</feature>
<feature type="transmembrane region" description="Helical" evidence="5">
    <location>
        <begin position="200"/>
        <end position="220"/>
    </location>
</feature>
<feature type="transmembrane region" description="Helical" evidence="5">
    <location>
        <begin position="122"/>
        <end position="145"/>
    </location>
</feature>
<evidence type="ECO:0000313" key="7">
    <source>
        <dbReference type="Proteomes" id="UP000006671"/>
    </source>
</evidence>